<evidence type="ECO:0000313" key="3">
    <source>
        <dbReference type="Proteomes" id="UP000553766"/>
    </source>
</evidence>
<dbReference type="PANTHER" id="PTHR43355:SF2">
    <property type="entry name" value="FLAVIN REDUCTASE (NADPH)"/>
    <property type="match status" value="1"/>
</dbReference>
<dbReference type="Proteomes" id="UP000553766">
    <property type="component" value="Unassembled WGS sequence"/>
</dbReference>
<dbReference type="InterPro" id="IPR036291">
    <property type="entry name" value="NAD(P)-bd_dom_sf"/>
</dbReference>
<protein>
    <submittedName>
        <fullName evidence="2">NAD(P)-dependent dehydrogenase (Short-subunit alcohol dehydrogenase family)</fullName>
    </submittedName>
</protein>
<keyword evidence="3" id="KW-1185">Reference proteome</keyword>
<evidence type="ECO:0000259" key="1">
    <source>
        <dbReference type="Pfam" id="PF13460"/>
    </source>
</evidence>
<comment type="caution">
    <text evidence="2">The sequence shown here is derived from an EMBL/GenBank/DDBJ whole genome shotgun (WGS) entry which is preliminary data.</text>
</comment>
<feature type="domain" description="NAD(P)-binding" evidence="1">
    <location>
        <begin position="12"/>
        <end position="194"/>
    </location>
</feature>
<dbReference type="RefSeq" id="WP_184008130.1">
    <property type="nucleotide sequence ID" value="NZ_JACIJS010000001.1"/>
</dbReference>
<dbReference type="AlphaFoldDB" id="A0A840WXV6"/>
<dbReference type="GO" id="GO:0004074">
    <property type="term" value="F:biliverdin reductase [NAD(P)H] activity"/>
    <property type="evidence" value="ECO:0007669"/>
    <property type="project" value="TreeGrafter"/>
</dbReference>
<dbReference type="InterPro" id="IPR016040">
    <property type="entry name" value="NAD(P)-bd_dom"/>
</dbReference>
<dbReference type="InterPro" id="IPR051606">
    <property type="entry name" value="Polyketide_Oxido-like"/>
</dbReference>
<reference evidence="2 3" key="1">
    <citation type="submission" date="2020-08" db="EMBL/GenBank/DDBJ databases">
        <title>Genomic Encyclopedia of Type Strains, Phase IV (KMG-IV): sequencing the most valuable type-strain genomes for metagenomic binning, comparative biology and taxonomic classification.</title>
        <authorList>
            <person name="Goeker M."/>
        </authorList>
    </citation>
    <scope>NUCLEOTIDE SEQUENCE [LARGE SCALE GENOMIC DNA]</scope>
    <source>
        <strain evidence="2 3">DSM 103377</strain>
    </source>
</reference>
<dbReference type="Gene3D" id="3.40.50.720">
    <property type="entry name" value="NAD(P)-binding Rossmann-like Domain"/>
    <property type="match status" value="1"/>
</dbReference>
<dbReference type="PANTHER" id="PTHR43355">
    <property type="entry name" value="FLAVIN REDUCTASE (NADPH)"/>
    <property type="match status" value="1"/>
</dbReference>
<gene>
    <name evidence="2" type="ORF">FHS89_000504</name>
</gene>
<dbReference type="SUPFAM" id="SSF51735">
    <property type="entry name" value="NAD(P)-binding Rossmann-fold domains"/>
    <property type="match status" value="1"/>
</dbReference>
<accession>A0A840WXV6</accession>
<dbReference type="EMBL" id="JACIJS010000001">
    <property type="protein sequence ID" value="MBB5514506.1"/>
    <property type="molecule type" value="Genomic_DNA"/>
</dbReference>
<dbReference type="Pfam" id="PF13460">
    <property type="entry name" value="NAD_binding_10"/>
    <property type="match status" value="1"/>
</dbReference>
<sequence length="210" mass="22368">MMDGTKHVLVLGANGQTGAHVVDYALDAGARVTAVVRSHAKQPATHHPRLTVRVGDPCDPAFLAEVAQGHDVIISTLGGRRPTQKALSVYPRSARSIIRAVEGAGISTVIVTSSALLFPPARLLDRVLRTLVFRVVQNAARMEQSLSTCPCTVIVARCGFLNDLDERPYRTSKDALPPNGSTISRKTLARFLVERGLAPSPVSGVFGVAN</sequence>
<organism evidence="2 3">
    <name type="scientific">Rubricella aquisinus</name>
    <dbReference type="NCBI Taxonomy" id="2028108"/>
    <lineage>
        <taxon>Bacteria</taxon>
        <taxon>Pseudomonadati</taxon>
        <taxon>Pseudomonadota</taxon>
        <taxon>Alphaproteobacteria</taxon>
        <taxon>Rhodobacterales</taxon>
        <taxon>Paracoccaceae</taxon>
        <taxon>Rubricella</taxon>
    </lineage>
</organism>
<name>A0A840WXV6_9RHOB</name>
<dbReference type="GO" id="GO:0042602">
    <property type="term" value="F:riboflavin reductase (NADPH) activity"/>
    <property type="evidence" value="ECO:0007669"/>
    <property type="project" value="TreeGrafter"/>
</dbReference>
<evidence type="ECO:0000313" key="2">
    <source>
        <dbReference type="EMBL" id="MBB5514506.1"/>
    </source>
</evidence>
<proteinExistence type="predicted"/>